<proteinExistence type="inferred from homology"/>
<evidence type="ECO:0000256" key="7">
    <source>
        <dbReference type="ARBA" id="ARBA00038093"/>
    </source>
</evidence>
<evidence type="ECO:0000313" key="10">
    <source>
        <dbReference type="Proteomes" id="UP001596472"/>
    </source>
</evidence>
<evidence type="ECO:0000256" key="4">
    <source>
        <dbReference type="ARBA" id="ARBA00022723"/>
    </source>
</evidence>
<comment type="similarity">
    <text evidence="7">Belongs to the PINc/VapC protein family.</text>
</comment>
<keyword evidence="3" id="KW-0540">Nuclease</keyword>
<evidence type="ECO:0000256" key="1">
    <source>
        <dbReference type="ARBA" id="ARBA00001946"/>
    </source>
</evidence>
<sequence>MNEVYHRQLDLFLLSLPVLPYGGECARHYGEIRRHLEVSGTPIGAMDLLIAAHARAAGLVMVTHNIREFDRMPGLVVEDWAVG</sequence>
<comment type="cofactor">
    <cofactor evidence="1">
        <name>Mg(2+)</name>
        <dbReference type="ChEBI" id="CHEBI:18420"/>
    </cofactor>
</comment>
<organism evidence="9 10">
    <name type="scientific">Haloferula chungangensis</name>
    <dbReference type="NCBI Taxonomy" id="1048331"/>
    <lineage>
        <taxon>Bacteria</taxon>
        <taxon>Pseudomonadati</taxon>
        <taxon>Verrucomicrobiota</taxon>
        <taxon>Verrucomicrobiia</taxon>
        <taxon>Verrucomicrobiales</taxon>
        <taxon>Verrucomicrobiaceae</taxon>
        <taxon>Haloferula</taxon>
    </lineage>
</organism>
<keyword evidence="6" id="KW-0460">Magnesium</keyword>
<evidence type="ECO:0000256" key="5">
    <source>
        <dbReference type="ARBA" id="ARBA00022801"/>
    </source>
</evidence>
<keyword evidence="10" id="KW-1185">Reference proteome</keyword>
<protein>
    <submittedName>
        <fullName evidence="9">PIN domain-containing protein</fullName>
    </submittedName>
</protein>
<dbReference type="PANTHER" id="PTHR33653:SF1">
    <property type="entry name" value="RIBONUCLEASE VAPC2"/>
    <property type="match status" value="1"/>
</dbReference>
<dbReference type="EMBL" id="JBHTBS010000015">
    <property type="protein sequence ID" value="MFC7339310.1"/>
    <property type="molecule type" value="Genomic_DNA"/>
</dbReference>
<name>A0ABW2LCH7_9BACT</name>
<evidence type="ECO:0000256" key="2">
    <source>
        <dbReference type="ARBA" id="ARBA00022649"/>
    </source>
</evidence>
<comment type="caution">
    <text evidence="9">The sequence shown here is derived from an EMBL/GenBank/DDBJ whole genome shotgun (WGS) entry which is preliminary data.</text>
</comment>
<dbReference type="SUPFAM" id="SSF88723">
    <property type="entry name" value="PIN domain-like"/>
    <property type="match status" value="1"/>
</dbReference>
<dbReference type="InterPro" id="IPR050556">
    <property type="entry name" value="Type_II_TA_system_RNase"/>
</dbReference>
<evidence type="ECO:0000259" key="8">
    <source>
        <dbReference type="Pfam" id="PF01850"/>
    </source>
</evidence>
<evidence type="ECO:0000313" key="9">
    <source>
        <dbReference type="EMBL" id="MFC7339310.1"/>
    </source>
</evidence>
<accession>A0ABW2LCH7</accession>
<gene>
    <name evidence="9" type="ORF">ACFQY0_19110</name>
</gene>
<dbReference type="InterPro" id="IPR029060">
    <property type="entry name" value="PIN-like_dom_sf"/>
</dbReference>
<reference evidence="10" key="1">
    <citation type="journal article" date="2019" name="Int. J. Syst. Evol. Microbiol.">
        <title>The Global Catalogue of Microorganisms (GCM) 10K type strain sequencing project: providing services to taxonomists for standard genome sequencing and annotation.</title>
        <authorList>
            <consortium name="The Broad Institute Genomics Platform"/>
            <consortium name="The Broad Institute Genome Sequencing Center for Infectious Disease"/>
            <person name="Wu L."/>
            <person name="Ma J."/>
        </authorList>
    </citation>
    <scope>NUCLEOTIDE SEQUENCE [LARGE SCALE GENOMIC DNA]</scope>
    <source>
        <strain evidence="10">CGMCC 4.1467</strain>
    </source>
</reference>
<dbReference type="PANTHER" id="PTHR33653">
    <property type="entry name" value="RIBONUCLEASE VAPC2"/>
    <property type="match status" value="1"/>
</dbReference>
<dbReference type="Proteomes" id="UP001596472">
    <property type="component" value="Unassembled WGS sequence"/>
</dbReference>
<dbReference type="Gene3D" id="3.40.50.1010">
    <property type="entry name" value="5'-nuclease"/>
    <property type="match status" value="1"/>
</dbReference>
<dbReference type="InterPro" id="IPR002716">
    <property type="entry name" value="PIN_dom"/>
</dbReference>
<keyword evidence="5" id="KW-0378">Hydrolase</keyword>
<evidence type="ECO:0000256" key="6">
    <source>
        <dbReference type="ARBA" id="ARBA00022842"/>
    </source>
</evidence>
<feature type="domain" description="PIN" evidence="8">
    <location>
        <begin position="9"/>
        <end position="74"/>
    </location>
</feature>
<keyword evidence="4" id="KW-0479">Metal-binding</keyword>
<evidence type="ECO:0000256" key="3">
    <source>
        <dbReference type="ARBA" id="ARBA00022722"/>
    </source>
</evidence>
<keyword evidence="2" id="KW-1277">Toxin-antitoxin system</keyword>
<dbReference type="Pfam" id="PF01850">
    <property type="entry name" value="PIN"/>
    <property type="match status" value="1"/>
</dbReference>
<dbReference type="RefSeq" id="WP_379715883.1">
    <property type="nucleotide sequence ID" value="NZ_JBHTBS010000015.1"/>
</dbReference>